<dbReference type="Pfam" id="PF07690">
    <property type="entry name" value="MFS_1"/>
    <property type="match status" value="1"/>
</dbReference>
<proteinExistence type="predicted"/>
<dbReference type="InterPro" id="IPR011701">
    <property type="entry name" value="MFS"/>
</dbReference>
<dbReference type="CDD" id="cd06173">
    <property type="entry name" value="MFS_MefA_like"/>
    <property type="match status" value="1"/>
</dbReference>
<evidence type="ECO:0000256" key="5">
    <source>
        <dbReference type="ARBA" id="ARBA00023136"/>
    </source>
</evidence>
<dbReference type="EMBL" id="VSRL01000065">
    <property type="protein sequence ID" value="NKE58802.1"/>
    <property type="molecule type" value="Genomic_DNA"/>
</dbReference>
<dbReference type="PANTHER" id="PTHR23513">
    <property type="entry name" value="INTEGRAL MEMBRANE EFFLUX PROTEIN-RELATED"/>
    <property type="match status" value="1"/>
</dbReference>
<dbReference type="InterPro" id="IPR036259">
    <property type="entry name" value="MFS_trans_sf"/>
</dbReference>
<evidence type="ECO:0000256" key="6">
    <source>
        <dbReference type="SAM" id="Phobius"/>
    </source>
</evidence>
<organism evidence="8 9">
    <name type="scientific">Lentzea indica</name>
    <dbReference type="NCBI Taxonomy" id="2604800"/>
    <lineage>
        <taxon>Bacteria</taxon>
        <taxon>Bacillati</taxon>
        <taxon>Actinomycetota</taxon>
        <taxon>Actinomycetes</taxon>
        <taxon>Pseudonocardiales</taxon>
        <taxon>Pseudonocardiaceae</taxon>
        <taxon>Lentzea</taxon>
    </lineage>
</organism>
<comment type="caution">
    <text evidence="8">The sequence shown here is derived from an EMBL/GenBank/DDBJ whole genome shotgun (WGS) entry which is preliminary data.</text>
</comment>
<accession>A0ABX1FIS5</accession>
<evidence type="ECO:0000256" key="1">
    <source>
        <dbReference type="ARBA" id="ARBA00004651"/>
    </source>
</evidence>
<feature type="transmembrane region" description="Helical" evidence="6">
    <location>
        <begin position="260"/>
        <end position="283"/>
    </location>
</feature>
<dbReference type="Gene3D" id="1.20.1250.20">
    <property type="entry name" value="MFS general substrate transporter like domains"/>
    <property type="match status" value="1"/>
</dbReference>
<keyword evidence="4 6" id="KW-1133">Transmembrane helix</keyword>
<evidence type="ECO:0000256" key="2">
    <source>
        <dbReference type="ARBA" id="ARBA00022475"/>
    </source>
</evidence>
<comment type="subcellular location">
    <subcellularLocation>
        <location evidence="1">Cell membrane</location>
        <topology evidence="1">Multi-pass membrane protein</topology>
    </subcellularLocation>
</comment>
<feature type="transmembrane region" description="Helical" evidence="6">
    <location>
        <begin position="54"/>
        <end position="76"/>
    </location>
</feature>
<dbReference type="PROSITE" id="PS50850">
    <property type="entry name" value="MFS"/>
    <property type="match status" value="1"/>
</dbReference>
<sequence>MTAVNGDPATRLWGQPGFRNLWIGLTASEFGSQLTRVAVPLVAVLALNASSEQVGLLAAATQLPYILVALVAGVFVDRLSPRRMLIGADLGRLVLLAVIPLMYATDLLGIGWLYVIAFATGTCTVLFDVASQANLPLIVHRDQLASGNGAMEASRSASTIAGPAAGGALVQVFTAPLAVAAGAVAYLVSVIAVWRTPTAGRTGGQPPTGGVIRQIREGIRVVFGNEVLRIMAIVAGVYNLFFAGYQTVNLLFLTRELNLSASAVGIVLGALGPGLLVGASVAAWLPRRIGYGPTILLTAIGANGVVQVMSLVHGNGVPSVVALVAVNLAFGGFGLSHAIVMRTIRQVMTPNEFQGRVAATNRFFAQGATPIGALLGGVLGGLIGFRSAQFVMTLGMLSVVVPLALSSLPRIGKDLSQVET</sequence>
<evidence type="ECO:0000313" key="8">
    <source>
        <dbReference type="EMBL" id="NKE58802.1"/>
    </source>
</evidence>
<gene>
    <name evidence="8" type="ORF">FXN61_19095</name>
</gene>
<name>A0ABX1FIS5_9PSEU</name>
<feature type="transmembrane region" description="Helical" evidence="6">
    <location>
        <begin position="363"/>
        <end position="384"/>
    </location>
</feature>
<feature type="transmembrane region" description="Helical" evidence="6">
    <location>
        <begin position="295"/>
        <end position="314"/>
    </location>
</feature>
<evidence type="ECO:0000256" key="3">
    <source>
        <dbReference type="ARBA" id="ARBA00022692"/>
    </source>
</evidence>
<evidence type="ECO:0000259" key="7">
    <source>
        <dbReference type="PROSITE" id="PS50850"/>
    </source>
</evidence>
<keyword evidence="2" id="KW-1003">Cell membrane</keyword>
<feature type="transmembrane region" description="Helical" evidence="6">
    <location>
        <begin position="390"/>
        <end position="408"/>
    </location>
</feature>
<protein>
    <submittedName>
        <fullName evidence="8">MFS transporter</fullName>
    </submittedName>
</protein>
<reference evidence="8 9" key="1">
    <citation type="submission" date="2019-08" db="EMBL/GenBank/DDBJ databases">
        <title>Lentzea from Indian Himalayas.</title>
        <authorList>
            <person name="Mandal S."/>
            <person name="Mallick Gupta A."/>
            <person name="Maiti P.K."/>
            <person name="Sarkar J."/>
            <person name="Mandal S."/>
        </authorList>
    </citation>
    <scope>NUCLEOTIDE SEQUENCE [LARGE SCALE GENOMIC DNA]</scope>
    <source>
        <strain evidence="8 9">PSKA42</strain>
    </source>
</reference>
<dbReference type="PANTHER" id="PTHR23513:SF6">
    <property type="entry name" value="MAJOR FACILITATOR SUPERFAMILY ASSOCIATED DOMAIN-CONTAINING PROTEIN"/>
    <property type="match status" value="1"/>
</dbReference>
<evidence type="ECO:0000256" key="4">
    <source>
        <dbReference type="ARBA" id="ARBA00022989"/>
    </source>
</evidence>
<keyword evidence="3 6" id="KW-0812">Transmembrane</keyword>
<keyword evidence="9" id="KW-1185">Reference proteome</keyword>
<feature type="domain" description="Major facilitator superfamily (MFS) profile" evidence="7">
    <location>
        <begin position="228"/>
        <end position="420"/>
    </location>
</feature>
<dbReference type="RefSeq" id="WP_167975460.1">
    <property type="nucleotide sequence ID" value="NZ_VSRL01000065.1"/>
</dbReference>
<dbReference type="Proteomes" id="UP001515943">
    <property type="component" value="Unassembled WGS sequence"/>
</dbReference>
<dbReference type="SUPFAM" id="SSF103473">
    <property type="entry name" value="MFS general substrate transporter"/>
    <property type="match status" value="1"/>
</dbReference>
<dbReference type="InterPro" id="IPR020846">
    <property type="entry name" value="MFS_dom"/>
</dbReference>
<feature type="transmembrane region" description="Helical" evidence="6">
    <location>
        <begin position="227"/>
        <end position="248"/>
    </location>
</feature>
<keyword evidence="5 6" id="KW-0472">Membrane</keyword>
<evidence type="ECO:0000313" key="9">
    <source>
        <dbReference type="Proteomes" id="UP001515943"/>
    </source>
</evidence>
<feature type="transmembrane region" description="Helical" evidence="6">
    <location>
        <begin position="320"/>
        <end position="342"/>
    </location>
</feature>